<dbReference type="PANTHER" id="PTHR43156:SF2">
    <property type="entry name" value="STAGE II SPORULATION PROTEIN E"/>
    <property type="match status" value="1"/>
</dbReference>
<dbReference type="STRING" id="546275.FUSPEROL_02375"/>
<dbReference type="RefSeq" id="WP_005975465.1">
    <property type="nucleotide sequence ID" value="NZ_GG665898.1"/>
</dbReference>
<evidence type="ECO:0000256" key="1">
    <source>
        <dbReference type="ARBA" id="ARBA00022801"/>
    </source>
</evidence>
<organism evidence="4 5">
    <name type="scientific">Fusobacterium periodonticum ATCC 33693</name>
    <dbReference type="NCBI Taxonomy" id="546275"/>
    <lineage>
        <taxon>Bacteria</taxon>
        <taxon>Fusobacteriati</taxon>
        <taxon>Fusobacteriota</taxon>
        <taxon>Fusobacteriia</taxon>
        <taxon>Fusobacteriales</taxon>
        <taxon>Fusobacteriaceae</taxon>
        <taxon>Fusobacterium</taxon>
    </lineage>
</organism>
<dbReference type="Gene3D" id="3.60.40.10">
    <property type="entry name" value="PPM-type phosphatase domain"/>
    <property type="match status" value="1"/>
</dbReference>
<accession>D4CY64</accession>
<dbReference type="HOGENOM" id="CLU_000445_43_6_0"/>
<dbReference type="GeneID" id="78420529"/>
<keyword evidence="2" id="KW-1133">Transmembrane helix</keyword>
<dbReference type="SUPFAM" id="SSF81606">
    <property type="entry name" value="PP2C-like"/>
    <property type="match status" value="1"/>
</dbReference>
<keyword evidence="2" id="KW-0472">Membrane</keyword>
<dbReference type="Gene3D" id="3.30.450.40">
    <property type="match status" value="1"/>
</dbReference>
<name>D4CY64_9FUSO</name>
<feature type="domain" description="PPM-type phosphatase" evidence="3">
    <location>
        <begin position="288"/>
        <end position="505"/>
    </location>
</feature>
<feature type="transmembrane region" description="Helical" evidence="2">
    <location>
        <begin position="6"/>
        <end position="22"/>
    </location>
</feature>
<dbReference type="SMART" id="SM00331">
    <property type="entry name" value="PP2C_SIG"/>
    <property type="match status" value="1"/>
</dbReference>
<dbReference type="eggNOG" id="COG2208">
    <property type="taxonomic scope" value="Bacteria"/>
</dbReference>
<evidence type="ECO:0000259" key="3">
    <source>
        <dbReference type="SMART" id="SM00331"/>
    </source>
</evidence>
<dbReference type="InterPro" id="IPR029016">
    <property type="entry name" value="GAF-like_dom_sf"/>
</dbReference>
<dbReference type="SUPFAM" id="SSF55781">
    <property type="entry name" value="GAF domain-like"/>
    <property type="match status" value="1"/>
</dbReference>
<dbReference type="InterPro" id="IPR036457">
    <property type="entry name" value="PPM-type-like_dom_sf"/>
</dbReference>
<dbReference type="OrthoDB" id="9763484at2"/>
<proteinExistence type="predicted"/>
<dbReference type="EMBL" id="ACJY01000106">
    <property type="protein sequence ID" value="EFE85702.1"/>
    <property type="molecule type" value="Genomic_DNA"/>
</dbReference>
<gene>
    <name evidence="4" type="ORF">FUSPEROL_02375</name>
</gene>
<sequence length="508" mass="58414">MIVAFYMIIAFLIFTFFTYIYIKKLVNHYINEELKIVSGLNNKERLNDLPDNIKTEYTQTLEKIIKQENELNNSIDELRVYRNELDVTYNTLVSKSSQLEYTNSLLEKRVRNLSNLNHISRVALSMFNIDKIVETLADAYFVLTATSRISIYLWEGESLVNKKIKGSIDYTESISYPMNLLTKFTNEDFSKIYSDLSRKITILNDEKVIITPLKVKERQLGVIFLVQNKDQLLEINNEMVSALGIQASIAIDNAMSYAELLEKERISQELELASSIQKQILPKDFERIRGIDMATYFSPAKEIGGDYYDLALKDNILSITIADVSGKGVPASFLMALSRSMLKTINYVSNFSPAEELNLFNKIVYPDITEDMFITVMNTELNLNSSIFTYSSAGHSPLVIYRKESDSVELYGTKGVAVGFIENYSYKESSFELKNGDIVIFYTDGIIECENKKRELFGIERLLDVVYKNKNLSSKEIKRKILEAIEDFRKDYEQNDDITFVILKSVKK</sequence>
<keyword evidence="1" id="KW-0378">Hydrolase</keyword>
<dbReference type="InterPro" id="IPR003018">
    <property type="entry name" value="GAF"/>
</dbReference>
<dbReference type="InterPro" id="IPR052016">
    <property type="entry name" value="Bact_Sigma-Reg"/>
</dbReference>
<evidence type="ECO:0000256" key="2">
    <source>
        <dbReference type="SAM" id="Phobius"/>
    </source>
</evidence>
<dbReference type="Pfam" id="PF07228">
    <property type="entry name" value="SpoIIE"/>
    <property type="match status" value="1"/>
</dbReference>
<dbReference type="GO" id="GO:0016791">
    <property type="term" value="F:phosphatase activity"/>
    <property type="evidence" value="ECO:0007669"/>
    <property type="project" value="TreeGrafter"/>
</dbReference>
<reference evidence="4 5" key="1">
    <citation type="submission" date="2010-02" db="EMBL/GenBank/DDBJ databases">
        <authorList>
            <person name="Weinstock G."/>
            <person name="Sodergren E."/>
            <person name="Clifton S."/>
            <person name="Fulton L."/>
            <person name="Fulton B."/>
            <person name="Courtney L."/>
            <person name="Fronick C."/>
            <person name="Harrison M."/>
            <person name="Strong C."/>
            <person name="Farmer C."/>
            <person name="Delahaunty K."/>
            <person name="Markovic C."/>
            <person name="Hall O."/>
            <person name="Minx P."/>
            <person name="Tomlinson C."/>
            <person name="Mitreva M."/>
            <person name="Nelson J."/>
            <person name="Hou S."/>
            <person name="Wollam A."/>
            <person name="Pepin K.H."/>
            <person name="Johnson M."/>
            <person name="Bhonagiri V."/>
            <person name="Zhang X."/>
            <person name="Suruliraj S."/>
            <person name="Warren W."/>
            <person name="Chinwalla A."/>
            <person name="Mardis E.R."/>
            <person name="Wilson R.K."/>
        </authorList>
    </citation>
    <scope>NUCLEOTIDE SEQUENCE [LARGE SCALE GENOMIC DNA]</scope>
    <source>
        <strain evidence="4 5">ATCC 33693</strain>
    </source>
</reference>
<dbReference type="InterPro" id="IPR001932">
    <property type="entry name" value="PPM-type_phosphatase-like_dom"/>
</dbReference>
<dbReference type="Pfam" id="PF13492">
    <property type="entry name" value="GAF_3"/>
    <property type="match status" value="1"/>
</dbReference>
<dbReference type="AlphaFoldDB" id="D4CY64"/>
<evidence type="ECO:0000313" key="5">
    <source>
        <dbReference type="Proteomes" id="UP000003748"/>
    </source>
</evidence>
<protein>
    <submittedName>
        <fullName evidence="4">Stage II sporulation protein E</fullName>
    </submittedName>
</protein>
<dbReference type="Proteomes" id="UP000003748">
    <property type="component" value="Unassembled WGS sequence"/>
</dbReference>
<dbReference type="PANTHER" id="PTHR43156">
    <property type="entry name" value="STAGE II SPORULATION PROTEIN E-RELATED"/>
    <property type="match status" value="1"/>
</dbReference>
<comment type="caution">
    <text evidence="4">The sequence shown here is derived from an EMBL/GenBank/DDBJ whole genome shotgun (WGS) entry which is preliminary data.</text>
</comment>
<keyword evidence="2" id="KW-0812">Transmembrane</keyword>
<evidence type="ECO:0000313" key="4">
    <source>
        <dbReference type="EMBL" id="EFE85702.1"/>
    </source>
</evidence>